<dbReference type="OrthoDB" id="9845046at2"/>
<accession>A0A017T7X1</accession>
<organism evidence="1 2">
    <name type="scientific">Chondromyces apiculatus DSM 436</name>
    <dbReference type="NCBI Taxonomy" id="1192034"/>
    <lineage>
        <taxon>Bacteria</taxon>
        <taxon>Pseudomonadati</taxon>
        <taxon>Myxococcota</taxon>
        <taxon>Polyangia</taxon>
        <taxon>Polyangiales</taxon>
        <taxon>Polyangiaceae</taxon>
        <taxon>Chondromyces</taxon>
    </lineage>
</organism>
<dbReference type="AlphaFoldDB" id="A0A017T7X1"/>
<gene>
    <name evidence="1" type="ORF">CAP_3721</name>
</gene>
<evidence type="ECO:0000313" key="2">
    <source>
        <dbReference type="Proteomes" id="UP000019678"/>
    </source>
</evidence>
<name>A0A017T7X1_9BACT</name>
<reference evidence="1 2" key="1">
    <citation type="submission" date="2013-05" db="EMBL/GenBank/DDBJ databases">
        <title>Genome assembly of Chondromyces apiculatus DSM 436.</title>
        <authorList>
            <person name="Sharma G."/>
            <person name="Khatri I."/>
            <person name="Kaur C."/>
            <person name="Mayilraj S."/>
            <person name="Subramanian S."/>
        </authorList>
    </citation>
    <scope>NUCLEOTIDE SEQUENCE [LARGE SCALE GENOMIC DNA]</scope>
    <source>
        <strain evidence="1 2">DSM 436</strain>
    </source>
</reference>
<proteinExistence type="predicted"/>
<keyword evidence="2" id="KW-1185">Reference proteome</keyword>
<dbReference type="RefSeq" id="WP_044243131.1">
    <property type="nucleotide sequence ID" value="NZ_ASRX01000028.1"/>
</dbReference>
<protein>
    <recommendedName>
        <fullName evidence="3">Lipoprotein</fullName>
    </recommendedName>
</protein>
<dbReference type="EMBL" id="ASRX01000028">
    <property type="protein sequence ID" value="EYF04910.1"/>
    <property type="molecule type" value="Genomic_DNA"/>
</dbReference>
<comment type="caution">
    <text evidence="1">The sequence shown here is derived from an EMBL/GenBank/DDBJ whole genome shotgun (WGS) entry which is preliminary data.</text>
</comment>
<sequence length="251" mass="25772">MKRGSLLFLIACVPLASGCEGSGEERGAIAGELGQGVFYYQCATESDGQCDEKAVRGEVDETTGSFPSVAVGGEFSIEYVSNTDQGANATYSLVATSDFVTFAETVLTAQATGITALVATDVNGYAEDLAHVRFETATKIRVSQTETAEQVDTGFAGGVSANVGGTDIEIDVGSTLNLPGRSFLRVVPTTDDGRILAGALPCTWSTGTPDAVRIVSSASNNVVDVEISGPGQLVVKLGDLEQTVVVGGSTP</sequence>
<dbReference type="STRING" id="1192034.CAP_3721"/>
<dbReference type="PROSITE" id="PS51257">
    <property type="entry name" value="PROKAR_LIPOPROTEIN"/>
    <property type="match status" value="1"/>
</dbReference>
<dbReference type="Proteomes" id="UP000019678">
    <property type="component" value="Unassembled WGS sequence"/>
</dbReference>
<evidence type="ECO:0008006" key="3">
    <source>
        <dbReference type="Google" id="ProtNLM"/>
    </source>
</evidence>
<evidence type="ECO:0000313" key="1">
    <source>
        <dbReference type="EMBL" id="EYF04910.1"/>
    </source>
</evidence>